<feature type="transmembrane region" description="Helical" evidence="1">
    <location>
        <begin position="14"/>
        <end position="40"/>
    </location>
</feature>
<feature type="transmembrane region" description="Helical" evidence="1">
    <location>
        <begin position="206"/>
        <end position="227"/>
    </location>
</feature>
<name>A0ABW5LPZ2_9FLAO</name>
<dbReference type="GO" id="GO:0016787">
    <property type="term" value="F:hydrolase activity"/>
    <property type="evidence" value="ECO:0007669"/>
    <property type="project" value="UniProtKB-KW"/>
</dbReference>
<feature type="transmembrane region" description="Helical" evidence="1">
    <location>
        <begin position="143"/>
        <end position="162"/>
    </location>
</feature>
<keyword evidence="4" id="KW-1185">Reference proteome</keyword>
<feature type="transmembrane region" description="Helical" evidence="1">
    <location>
        <begin position="110"/>
        <end position="131"/>
    </location>
</feature>
<dbReference type="Proteomes" id="UP001597508">
    <property type="component" value="Unassembled WGS sequence"/>
</dbReference>
<feature type="transmembrane region" description="Helical" evidence="1">
    <location>
        <begin position="183"/>
        <end position="200"/>
    </location>
</feature>
<keyword evidence="3" id="KW-0378">Hydrolase</keyword>
<dbReference type="PANTHER" id="PTHR39430">
    <property type="entry name" value="MEMBRANE-ASSOCIATED PROTEASE-RELATED"/>
    <property type="match status" value="1"/>
</dbReference>
<protein>
    <submittedName>
        <fullName evidence="3">CPBP family intramembrane glutamic endopeptidase</fullName>
        <ecNumber evidence="3">3.4.-.-</ecNumber>
    </submittedName>
</protein>
<gene>
    <name evidence="3" type="ORF">ACFSRZ_01490</name>
</gene>
<dbReference type="PANTHER" id="PTHR39430:SF1">
    <property type="entry name" value="PROTEASE"/>
    <property type="match status" value="1"/>
</dbReference>
<evidence type="ECO:0000313" key="3">
    <source>
        <dbReference type="EMBL" id="MFD2566023.1"/>
    </source>
</evidence>
<dbReference type="InterPro" id="IPR003675">
    <property type="entry name" value="Rce1/LyrA-like_dom"/>
</dbReference>
<dbReference type="EMBL" id="JBHULH010000001">
    <property type="protein sequence ID" value="MFD2566023.1"/>
    <property type="molecule type" value="Genomic_DNA"/>
</dbReference>
<feature type="transmembrane region" description="Helical" evidence="1">
    <location>
        <begin position="67"/>
        <end position="90"/>
    </location>
</feature>
<organism evidence="3 4">
    <name type="scientific">Pseudotenacibaculum haliotis</name>
    <dbReference type="NCBI Taxonomy" id="1862138"/>
    <lineage>
        <taxon>Bacteria</taxon>
        <taxon>Pseudomonadati</taxon>
        <taxon>Bacteroidota</taxon>
        <taxon>Flavobacteriia</taxon>
        <taxon>Flavobacteriales</taxon>
        <taxon>Flavobacteriaceae</taxon>
        <taxon>Pseudotenacibaculum</taxon>
    </lineage>
</organism>
<feature type="domain" description="CAAX prenyl protease 2/Lysostaphin resistance protein A-like" evidence="2">
    <location>
        <begin position="146"/>
        <end position="244"/>
    </location>
</feature>
<feature type="transmembrane region" description="Helical" evidence="1">
    <location>
        <begin position="239"/>
        <end position="258"/>
    </location>
</feature>
<dbReference type="Pfam" id="PF02517">
    <property type="entry name" value="Rce1-like"/>
    <property type="match status" value="1"/>
</dbReference>
<keyword evidence="1" id="KW-1133">Transmembrane helix</keyword>
<evidence type="ECO:0000256" key="1">
    <source>
        <dbReference type="SAM" id="Phobius"/>
    </source>
</evidence>
<evidence type="ECO:0000313" key="4">
    <source>
        <dbReference type="Proteomes" id="UP001597508"/>
    </source>
</evidence>
<keyword evidence="1" id="KW-0812">Transmembrane</keyword>
<accession>A0ABW5LPZ2</accession>
<proteinExistence type="predicted"/>
<dbReference type="EC" id="3.4.-.-" evidence="3"/>
<evidence type="ECO:0000259" key="2">
    <source>
        <dbReference type="Pfam" id="PF02517"/>
    </source>
</evidence>
<dbReference type="RefSeq" id="WP_379664746.1">
    <property type="nucleotide sequence ID" value="NZ_JBHULH010000001.1"/>
</dbReference>
<comment type="caution">
    <text evidence="3">The sequence shown here is derived from an EMBL/GenBank/DDBJ whole genome shotgun (WGS) entry which is preliminary data.</text>
</comment>
<sequence length="320" mass="36842">MNFFQTGYKGKNDWWMYIVTLILVFIGTQVGSIPLAIAAYNQVDGDMQRFSETANDAWLNIGMDSNLYLFLMILSFVAGLLMLYLAVRAIHRKKWKWIVTSRDNIDWKRVFFGVTVWGAISIIFIGLDIFLSPESYEWNFKPIPFFTLVLVSVLFIPLQTSLEEHLFRGYYMQAIGMWVKNRWFPLIVTSVVFGLLHGANPEIDKIGYIAFVFYIGTGFFFGIVTLLDEGTELAIGMHAINNIIAALFVTTDWTVFRTDALYVDTSDPSVGWEMFLPVFVLYPLVLIIFSKKYGWKNWQEKLFGKVEKPINQDVIEELGS</sequence>
<keyword evidence="1" id="KW-0472">Membrane</keyword>
<reference evidence="4" key="1">
    <citation type="journal article" date="2019" name="Int. J. Syst. Evol. Microbiol.">
        <title>The Global Catalogue of Microorganisms (GCM) 10K type strain sequencing project: providing services to taxonomists for standard genome sequencing and annotation.</title>
        <authorList>
            <consortium name="The Broad Institute Genomics Platform"/>
            <consortium name="The Broad Institute Genome Sequencing Center for Infectious Disease"/>
            <person name="Wu L."/>
            <person name="Ma J."/>
        </authorList>
    </citation>
    <scope>NUCLEOTIDE SEQUENCE [LARGE SCALE GENOMIC DNA]</scope>
    <source>
        <strain evidence="4">KCTC 52127</strain>
    </source>
</reference>
<feature type="transmembrane region" description="Helical" evidence="1">
    <location>
        <begin position="270"/>
        <end position="289"/>
    </location>
</feature>